<dbReference type="Pfam" id="PF01584">
    <property type="entry name" value="CheW"/>
    <property type="match status" value="1"/>
</dbReference>
<dbReference type="OrthoDB" id="9806105at2"/>
<dbReference type="PANTHER" id="PTHR47233">
    <property type="entry name" value="CHEMOTAXIS PROTEIN CHEV"/>
    <property type="match status" value="1"/>
</dbReference>
<organism evidence="2 3">
    <name type="scientific">Ventosimonas gracilis</name>
    <dbReference type="NCBI Taxonomy" id="1680762"/>
    <lineage>
        <taxon>Bacteria</taxon>
        <taxon>Pseudomonadati</taxon>
        <taxon>Pseudomonadota</taxon>
        <taxon>Gammaproteobacteria</taxon>
        <taxon>Pseudomonadales</taxon>
        <taxon>Ventosimonadaceae</taxon>
        <taxon>Ventosimonas</taxon>
    </lineage>
</organism>
<dbReference type="EMBL" id="LSZO01000188">
    <property type="protein sequence ID" value="KXU36145.1"/>
    <property type="molecule type" value="Genomic_DNA"/>
</dbReference>
<evidence type="ECO:0000313" key="2">
    <source>
        <dbReference type="EMBL" id="KXU36145.1"/>
    </source>
</evidence>
<dbReference type="Proteomes" id="UP000072660">
    <property type="component" value="Unassembled WGS sequence"/>
</dbReference>
<evidence type="ECO:0000259" key="1">
    <source>
        <dbReference type="PROSITE" id="PS50851"/>
    </source>
</evidence>
<dbReference type="SUPFAM" id="SSF50341">
    <property type="entry name" value="CheW-like"/>
    <property type="match status" value="1"/>
</dbReference>
<dbReference type="Gene3D" id="2.40.50.180">
    <property type="entry name" value="CheA-289, Domain 4"/>
    <property type="match status" value="1"/>
</dbReference>
<name>A0A139SNJ1_9GAMM</name>
<evidence type="ECO:0000313" key="3">
    <source>
        <dbReference type="Proteomes" id="UP000072660"/>
    </source>
</evidence>
<dbReference type="InterPro" id="IPR002545">
    <property type="entry name" value="CheW-lke_dom"/>
</dbReference>
<accession>A0A139SNJ1</accession>
<proteinExistence type="predicted"/>
<keyword evidence="3" id="KW-1185">Reference proteome</keyword>
<dbReference type="GO" id="GO:0007165">
    <property type="term" value="P:signal transduction"/>
    <property type="evidence" value="ECO:0007669"/>
    <property type="project" value="InterPro"/>
</dbReference>
<protein>
    <recommendedName>
        <fullName evidence="1">CheW-like domain-containing protein</fullName>
    </recommendedName>
</protein>
<reference evidence="2 3" key="1">
    <citation type="submission" date="2016-02" db="EMBL/GenBank/DDBJ databases">
        <authorList>
            <person name="Wen L."/>
            <person name="He K."/>
            <person name="Yang H."/>
        </authorList>
    </citation>
    <scope>NUCLEOTIDE SEQUENCE [LARGE SCALE GENOMIC DNA]</scope>
    <source>
        <strain evidence="2 3">CV58</strain>
    </source>
</reference>
<comment type="caution">
    <text evidence="2">The sequence shown here is derived from an EMBL/GenBank/DDBJ whole genome shotgun (WGS) entry which is preliminary data.</text>
</comment>
<dbReference type="SMART" id="SM00260">
    <property type="entry name" value="CheW"/>
    <property type="match status" value="1"/>
</dbReference>
<dbReference type="InterPro" id="IPR036061">
    <property type="entry name" value="CheW-like_dom_sf"/>
</dbReference>
<sequence>MSTLMDSVDQRSQLAGQSALELLLFRLGSAQLYGINVFKVREVLQCPMLNQIPGSHMLVCGLATIRGNTMQVVDLARAIGQAGLYGAGGDFVIITEYGKRLQGFLVRALERTVTQHWQHILPPPTGSGEDHYLTAVTHIDGQLVEIIDVEKIVKVVVDEFSKRFEQPFNE</sequence>
<feature type="domain" description="CheW-like" evidence="1">
    <location>
        <begin position="19"/>
        <end position="158"/>
    </location>
</feature>
<dbReference type="GO" id="GO:0006935">
    <property type="term" value="P:chemotaxis"/>
    <property type="evidence" value="ECO:0007669"/>
    <property type="project" value="InterPro"/>
</dbReference>
<dbReference type="PROSITE" id="PS50851">
    <property type="entry name" value="CHEW"/>
    <property type="match status" value="1"/>
</dbReference>
<dbReference type="PANTHER" id="PTHR47233:SF3">
    <property type="entry name" value="CHEMOTAXIS PROTEIN CHEV"/>
    <property type="match status" value="1"/>
</dbReference>
<gene>
    <name evidence="2" type="ORF">AXE65_05710</name>
</gene>
<dbReference type="Gene3D" id="2.30.30.40">
    <property type="entry name" value="SH3 Domains"/>
    <property type="match status" value="1"/>
</dbReference>
<dbReference type="AlphaFoldDB" id="A0A139SNJ1"/>